<comment type="function">
    <text evidence="1">Catalyzes the transfer of a ribosyl phosphate group from 5-phosphoribose 1-diphosphate to orotate, leading to the formation of orotidine monophosphate (OMP).</text>
</comment>
<keyword evidence="6 11" id="KW-0328">Glycosyltransferase</keyword>
<keyword evidence="7 11" id="KW-0808">Transferase</keyword>
<evidence type="ECO:0000256" key="6">
    <source>
        <dbReference type="ARBA" id="ARBA00022676"/>
    </source>
</evidence>
<dbReference type="AlphaFoldDB" id="A0A7J6MHX1"/>
<dbReference type="PANTHER" id="PTHR46683">
    <property type="entry name" value="OROTATE PHOSPHORIBOSYLTRANSFERASE 1-RELATED"/>
    <property type="match status" value="1"/>
</dbReference>
<accession>A0A7J6MHX1</accession>
<evidence type="ECO:0000256" key="8">
    <source>
        <dbReference type="ARBA" id="ARBA00022975"/>
    </source>
</evidence>
<dbReference type="NCBIfam" id="TIGR00336">
    <property type="entry name" value="pyrE"/>
    <property type="match status" value="1"/>
</dbReference>
<dbReference type="EC" id="2.4.2.10" evidence="5"/>
<dbReference type="SUPFAM" id="SSF53271">
    <property type="entry name" value="PRTase-like"/>
    <property type="match status" value="1"/>
</dbReference>
<evidence type="ECO:0000256" key="2">
    <source>
        <dbReference type="ARBA" id="ARBA00004889"/>
    </source>
</evidence>
<dbReference type="FunFam" id="3.40.50.2020:FF:000008">
    <property type="entry name" value="Orotate phosphoribosyltransferase"/>
    <property type="match status" value="1"/>
</dbReference>
<comment type="caution">
    <text evidence="11">The sequence shown here is derived from an EMBL/GenBank/DDBJ whole genome shotgun (WGS) entry which is preliminary data.</text>
</comment>
<dbReference type="InterPro" id="IPR004467">
    <property type="entry name" value="Or_phspho_trans_dom"/>
</dbReference>
<gene>
    <name evidence="11" type="primary">URA5</name>
    <name evidence="11" type="ORF">FOL46_000506</name>
</gene>
<proteinExistence type="inferred from homology"/>
<dbReference type="GO" id="GO:0005737">
    <property type="term" value="C:cytoplasm"/>
    <property type="evidence" value="ECO:0007669"/>
    <property type="project" value="TreeGrafter"/>
</dbReference>
<dbReference type="Proteomes" id="UP000572268">
    <property type="component" value="Unassembled WGS sequence"/>
</dbReference>
<sequence length="721" mass="79764">MPASPLAPYQSDFIALAVGAGCLKFGEFTLKSGRVSPYFFNAGGFSTGGQLLKLAEAYADAIVAEGIEFDVIFGPAYKGIPLCAAVAMVFALKHGRPGLPYAFNRKEVKDHGEGGMIIGGPLKGRVLLIDDVITAGTAIQESVHLLSQFPECELVGAIVAVDRQERASPESTKSAVQLASEKFGIKIYSIVQLNSILTYARQEGNSGEVIPPGMDEALEKYRQQYGVQVQMADSISSRAVAAAKSTAAVRGSIDERENEAVKYWSERKERIEKEISDLQHQAAEYRKTLEDIERKISGGLGQRVLEAPREEVDDFTGDIDLAKPAISRDRLAAQLRLLEVFGSSEATLDQTGVCKLRLVPRHQAQIESTQSWTIDDFELKASVEDNWKKLAAMLGLDIVKSHPMVKQLVGPEVKRWRMLGIGTVDHEIGWGTCTLRLKGDYGACDVHLAGTPIGRMKREGDTEDDDDDLQDMIDEFDIRGSGFSYYWENPWEIKFAVINAFWRSVRATKACGVYLKNAITKTKEELADMAAEEAEPPQPWGCDIVLVHPTNLREKLCSVAGDPMGHPYFEVFLGRTRKAKDEYSYKRVKVVVGTAFTLMTLGAIRRIMQTRRFWRSFGFARAFAMTHPVTRAHFPDMSKVSIRHRSGIFRSTYIDGVISLGDGTTQHDVHLSGIRPNADAPWRITSARLVPDKASETETLNRTGRGVRMDTNYVPPGFAKS</sequence>
<dbReference type="GO" id="GO:0046132">
    <property type="term" value="P:pyrimidine ribonucleoside biosynthetic process"/>
    <property type="evidence" value="ECO:0007669"/>
    <property type="project" value="TreeGrafter"/>
</dbReference>
<comment type="subunit">
    <text evidence="4">Homodimer.</text>
</comment>
<evidence type="ECO:0000313" key="11">
    <source>
        <dbReference type="EMBL" id="KAF4671084.1"/>
    </source>
</evidence>
<dbReference type="InterPro" id="IPR000836">
    <property type="entry name" value="PRTase_dom"/>
</dbReference>
<evidence type="ECO:0000256" key="9">
    <source>
        <dbReference type="SAM" id="Coils"/>
    </source>
</evidence>
<protein>
    <recommendedName>
        <fullName evidence="5">orotate phosphoribosyltransferase</fullName>
        <ecNumber evidence="5">2.4.2.10</ecNumber>
    </recommendedName>
</protein>
<comment type="pathway">
    <text evidence="2">Pyrimidine metabolism; UMP biosynthesis via de novo pathway; UMP from orotate: step 1/2.</text>
</comment>
<dbReference type="CDD" id="cd06223">
    <property type="entry name" value="PRTases_typeI"/>
    <property type="match status" value="1"/>
</dbReference>
<evidence type="ECO:0000259" key="10">
    <source>
        <dbReference type="Pfam" id="PF00156"/>
    </source>
</evidence>
<keyword evidence="9" id="KW-0175">Coiled coil</keyword>
<dbReference type="Pfam" id="PF00156">
    <property type="entry name" value="Pribosyltran"/>
    <property type="match status" value="1"/>
</dbReference>
<keyword evidence="8" id="KW-0665">Pyrimidine biosynthesis</keyword>
<dbReference type="HAMAP" id="MF_01208">
    <property type="entry name" value="PyrE"/>
    <property type="match status" value="1"/>
</dbReference>
<dbReference type="InterPro" id="IPR023031">
    <property type="entry name" value="OPRT"/>
</dbReference>
<evidence type="ECO:0000256" key="4">
    <source>
        <dbReference type="ARBA" id="ARBA00011738"/>
    </source>
</evidence>
<comment type="similarity">
    <text evidence="3">Belongs to the purine/pyrimidine phosphoribosyltransferase family. PyrE subfamily.</text>
</comment>
<evidence type="ECO:0000256" key="7">
    <source>
        <dbReference type="ARBA" id="ARBA00022679"/>
    </source>
</evidence>
<dbReference type="PANTHER" id="PTHR46683:SF1">
    <property type="entry name" value="OROTATE PHOSPHORIBOSYLTRANSFERASE 1-RELATED"/>
    <property type="match status" value="1"/>
</dbReference>
<dbReference type="GO" id="GO:0006207">
    <property type="term" value="P:'de novo' pyrimidine nucleobase biosynthetic process"/>
    <property type="evidence" value="ECO:0007669"/>
    <property type="project" value="TreeGrafter"/>
</dbReference>
<evidence type="ECO:0000256" key="1">
    <source>
        <dbReference type="ARBA" id="ARBA00003769"/>
    </source>
</evidence>
<reference evidence="11 12" key="1">
    <citation type="submission" date="2020-04" db="EMBL/GenBank/DDBJ databases">
        <title>Perkinsus olseni comparative genomics.</title>
        <authorList>
            <person name="Bogema D.R."/>
        </authorList>
    </citation>
    <scope>NUCLEOTIDE SEQUENCE [LARGE SCALE GENOMIC DNA]</scope>
    <source>
        <strain evidence="11">ATCC PRA-31</strain>
    </source>
</reference>
<organism evidence="11 12">
    <name type="scientific">Perkinsus olseni</name>
    <name type="common">Perkinsus atlanticus</name>
    <dbReference type="NCBI Taxonomy" id="32597"/>
    <lineage>
        <taxon>Eukaryota</taxon>
        <taxon>Sar</taxon>
        <taxon>Alveolata</taxon>
        <taxon>Perkinsozoa</taxon>
        <taxon>Perkinsea</taxon>
        <taxon>Perkinsida</taxon>
        <taxon>Perkinsidae</taxon>
        <taxon>Perkinsus</taxon>
    </lineage>
</organism>
<dbReference type="Gene3D" id="3.40.50.2020">
    <property type="match status" value="1"/>
</dbReference>
<dbReference type="UniPathway" id="UPA00070">
    <property type="reaction ID" value="UER00119"/>
</dbReference>
<feature type="domain" description="Phosphoribosyltransferase" evidence="10">
    <location>
        <begin position="50"/>
        <end position="172"/>
    </location>
</feature>
<dbReference type="GO" id="GO:0044205">
    <property type="term" value="P:'de novo' UMP biosynthetic process"/>
    <property type="evidence" value="ECO:0007669"/>
    <property type="project" value="UniProtKB-UniPathway"/>
</dbReference>
<evidence type="ECO:0000256" key="5">
    <source>
        <dbReference type="ARBA" id="ARBA00011971"/>
    </source>
</evidence>
<evidence type="ECO:0000256" key="3">
    <source>
        <dbReference type="ARBA" id="ARBA00006340"/>
    </source>
</evidence>
<dbReference type="InterPro" id="IPR029057">
    <property type="entry name" value="PRTase-like"/>
</dbReference>
<feature type="coiled-coil region" evidence="9">
    <location>
        <begin position="261"/>
        <end position="295"/>
    </location>
</feature>
<evidence type="ECO:0000313" key="12">
    <source>
        <dbReference type="Proteomes" id="UP000572268"/>
    </source>
</evidence>
<dbReference type="GO" id="GO:0004588">
    <property type="term" value="F:orotate phosphoribosyltransferase activity"/>
    <property type="evidence" value="ECO:0007669"/>
    <property type="project" value="UniProtKB-EC"/>
</dbReference>
<name>A0A7J6MHX1_PEROL</name>
<dbReference type="EMBL" id="JABANN010000110">
    <property type="protein sequence ID" value="KAF4671084.1"/>
    <property type="molecule type" value="Genomic_DNA"/>
</dbReference>